<dbReference type="Proteomes" id="UP000179807">
    <property type="component" value="Unassembled WGS sequence"/>
</dbReference>
<feature type="compositionally biased region" description="Polar residues" evidence="1">
    <location>
        <begin position="87"/>
        <end position="107"/>
    </location>
</feature>
<comment type="caution">
    <text evidence="2">The sequence shown here is derived from an EMBL/GenBank/DDBJ whole genome shotgun (WGS) entry which is preliminary data.</text>
</comment>
<keyword evidence="3" id="KW-1185">Reference proteome</keyword>
<dbReference type="EMBL" id="MLAK01001287">
    <property type="protein sequence ID" value="OHS94808.1"/>
    <property type="molecule type" value="Genomic_DNA"/>
</dbReference>
<organism evidence="2 3">
    <name type="scientific">Tritrichomonas foetus</name>
    <dbReference type="NCBI Taxonomy" id="1144522"/>
    <lineage>
        <taxon>Eukaryota</taxon>
        <taxon>Metamonada</taxon>
        <taxon>Parabasalia</taxon>
        <taxon>Tritrichomonadida</taxon>
        <taxon>Tritrichomonadidae</taxon>
        <taxon>Tritrichomonas</taxon>
    </lineage>
</organism>
<feature type="region of interest" description="Disordered" evidence="1">
    <location>
        <begin position="59"/>
        <end position="107"/>
    </location>
</feature>
<proteinExistence type="predicted"/>
<dbReference type="GeneID" id="94847075"/>
<feature type="compositionally biased region" description="Basic residues" evidence="1">
    <location>
        <begin position="180"/>
        <end position="189"/>
    </location>
</feature>
<dbReference type="RefSeq" id="XP_068347945.1">
    <property type="nucleotide sequence ID" value="XM_068512371.1"/>
</dbReference>
<evidence type="ECO:0000256" key="1">
    <source>
        <dbReference type="SAM" id="MobiDB-lite"/>
    </source>
</evidence>
<dbReference type="AlphaFoldDB" id="A0A1J4J6I0"/>
<feature type="region of interest" description="Disordered" evidence="1">
    <location>
        <begin position="166"/>
        <end position="189"/>
    </location>
</feature>
<protein>
    <submittedName>
        <fullName evidence="2">Uncharacterized protein</fullName>
    </submittedName>
</protein>
<evidence type="ECO:0000313" key="3">
    <source>
        <dbReference type="Proteomes" id="UP000179807"/>
    </source>
</evidence>
<feature type="compositionally biased region" description="Low complexity" evidence="1">
    <location>
        <begin position="60"/>
        <end position="77"/>
    </location>
</feature>
<dbReference type="VEuPathDB" id="TrichDB:TRFO_38992"/>
<reference evidence="2" key="1">
    <citation type="submission" date="2016-10" db="EMBL/GenBank/DDBJ databases">
        <authorList>
            <person name="Benchimol M."/>
            <person name="Almeida L.G."/>
            <person name="Vasconcelos A.T."/>
            <person name="Perreira-Neves A."/>
            <person name="Rosa I.A."/>
            <person name="Tasca T."/>
            <person name="Bogo M.R."/>
            <person name="de Souza W."/>
        </authorList>
    </citation>
    <scope>NUCLEOTIDE SEQUENCE [LARGE SCALE GENOMIC DNA]</scope>
    <source>
        <strain evidence="2">K</strain>
    </source>
</reference>
<sequence>MIDNSFGPWSSTPTPNRWEEFKIGQMEKWYDIIASSLNINPGNASSILSPTAVKIEMSRATAKSKATAAANKQQSKIPKPKSTSKKNLSQSPSVQSTQQISSIYDTSIDNSIVEPSTSLYPSIKYEPRDEFDAPRSFENFLATPSYGLQPWPQKFIPFDEVIGKAINPPKVPAGPDKSGRAKRKIPRRL</sequence>
<evidence type="ECO:0000313" key="2">
    <source>
        <dbReference type="EMBL" id="OHS94808.1"/>
    </source>
</evidence>
<gene>
    <name evidence="2" type="ORF">TRFO_38992</name>
</gene>
<name>A0A1J4J6I0_9EUKA</name>
<accession>A0A1J4J6I0</accession>